<dbReference type="GO" id="GO:1902600">
    <property type="term" value="P:proton transmembrane transport"/>
    <property type="evidence" value="ECO:0007669"/>
    <property type="project" value="InterPro"/>
</dbReference>
<keyword evidence="2 5" id="KW-0812">Transmembrane</keyword>
<protein>
    <submittedName>
        <fullName evidence="7">Sodium:proton exchanger</fullName>
    </submittedName>
</protein>
<feature type="transmembrane region" description="Helical" evidence="5">
    <location>
        <begin position="53"/>
        <end position="72"/>
    </location>
</feature>
<comment type="subcellular location">
    <subcellularLocation>
        <location evidence="1">Membrane</location>
        <topology evidence="1">Multi-pass membrane protein</topology>
    </subcellularLocation>
</comment>
<feature type="domain" description="Cation/H+ exchanger transmembrane" evidence="6">
    <location>
        <begin position="16"/>
        <end position="385"/>
    </location>
</feature>
<evidence type="ECO:0000313" key="7">
    <source>
        <dbReference type="EMBL" id="KGE71671.1"/>
    </source>
</evidence>
<dbReference type="Gene3D" id="1.20.1530.20">
    <property type="match status" value="1"/>
</dbReference>
<comment type="caution">
    <text evidence="7">The sequence shown here is derived from an EMBL/GenBank/DDBJ whole genome shotgun (WGS) entry which is preliminary data.</text>
</comment>
<sequence>MELHLFLYLAALFASAYAVKVLTSAIKVPEVTGYVLLGVILGISVIRLLNEEILTALSPLSTVALGIIAFLIGSELRFDVIRRLGMSILSIVVLECLAAFGVVFAGVYLIIGADLNTSLLLAAVASATAPAATVAVIRQYKAKGTLTSTILAVVGIDDAVALIIYVFVEGFVAANLTGATLSGGHMLGKAVLSLLMAGGIGLVAGFLYVAVLRRVKNNDWITLLLAAAIFGLLGISEILHVSELLSIMVFGMIVANASPVLSKKSEGILGSLTPIFLAAFFILGGAHLNLGLISRIGLLGLVYFAARALGKIGGATLGAIIGRAPKKIRGLIGLSLLPQVGVALALALAISKQFTNPRFGPAGHDLATVIINVLLFTTIITEIIGPLLTRFALGKAGEIHSHDQDTK</sequence>
<gene>
    <name evidence="7" type="ORF">DC28_10430</name>
</gene>
<evidence type="ECO:0000256" key="5">
    <source>
        <dbReference type="SAM" id="Phobius"/>
    </source>
</evidence>
<feature type="transmembrane region" description="Helical" evidence="5">
    <location>
        <begin position="220"/>
        <end position="238"/>
    </location>
</feature>
<dbReference type="eggNOG" id="COG0475">
    <property type="taxonomic scope" value="Bacteria"/>
</dbReference>
<keyword evidence="4 5" id="KW-0472">Membrane</keyword>
<feature type="transmembrane region" description="Helical" evidence="5">
    <location>
        <begin position="331"/>
        <end position="350"/>
    </location>
</feature>
<evidence type="ECO:0000256" key="2">
    <source>
        <dbReference type="ARBA" id="ARBA00022692"/>
    </source>
</evidence>
<dbReference type="InterPro" id="IPR038770">
    <property type="entry name" value="Na+/solute_symporter_sf"/>
</dbReference>
<dbReference type="STRING" id="1480694.DC28_10430"/>
<feature type="transmembrane region" description="Helical" evidence="5">
    <location>
        <begin position="268"/>
        <end position="286"/>
    </location>
</feature>
<proteinExistence type="predicted"/>
<keyword evidence="3 5" id="KW-1133">Transmembrane helix</keyword>
<evidence type="ECO:0000256" key="4">
    <source>
        <dbReference type="ARBA" id="ARBA00023136"/>
    </source>
</evidence>
<feature type="transmembrane region" description="Helical" evidence="5">
    <location>
        <begin position="117"/>
        <end position="137"/>
    </location>
</feature>
<dbReference type="GO" id="GO:0015297">
    <property type="term" value="F:antiporter activity"/>
    <property type="evidence" value="ECO:0007669"/>
    <property type="project" value="InterPro"/>
</dbReference>
<dbReference type="InterPro" id="IPR006153">
    <property type="entry name" value="Cation/H_exchanger_TM"/>
</dbReference>
<feature type="transmembrane region" description="Helical" evidence="5">
    <location>
        <begin position="244"/>
        <end position="261"/>
    </location>
</feature>
<evidence type="ECO:0000313" key="8">
    <source>
        <dbReference type="Proteomes" id="UP000029692"/>
    </source>
</evidence>
<dbReference type="AlphaFoldDB" id="A0A098QVR9"/>
<keyword evidence="8" id="KW-1185">Reference proteome</keyword>
<dbReference type="OrthoDB" id="9778229at2"/>
<dbReference type="EMBL" id="JNUP01000065">
    <property type="protein sequence ID" value="KGE71671.1"/>
    <property type="molecule type" value="Genomic_DNA"/>
</dbReference>
<dbReference type="RefSeq" id="WP_037548104.1">
    <property type="nucleotide sequence ID" value="NZ_JNUP01000065.1"/>
</dbReference>
<organism evidence="7 8">
    <name type="scientific">Spirochaeta lutea</name>
    <dbReference type="NCBI Taxonomy" id="1480694"/>
    <lineage>
        <taxon>Bacteria</taxon>
        <taxon>Pseudomonadati</taxon>
        <taxon>Spirochaetota</taxon>
        <taxon>Spirochaetia</taxon>
        <taxon>Spirochaetales</taxon>
        <taxon>Spirochaetaceae</taxon>
        <taxon>Spirochaeta</taxon>
    </lineage>
</organism>
<evidence type="ECO:0000256" key="1">
    <source>
        <dbReference type="ARBA" id="ARBA00004141"/>
    </source>
</evidence>
<dbReference type="Pfam" id="PF00999">
    <property type="entry name" value="Na_H_Exchanger"/>
    <property type="match status" value="1"/>
</dbReference>
<evidence type="ECO:0000256" key="3">
    <source>
        <dbReference type="ARBA" id="ARBA00022989"/>
    </source>
</evidence>
<evidence type="ECO:0000259" key="6">
    <source>
        <dbReference type="Pfam" id="PF00999"/>
    </source>
</evidence>
<feature type="transmembrane region" description="Helical" evidence="5">
    <location>
        <begin position="188"/>
        <end position="208"/>
    </location>
</feature>
<feature type="transmembrane region" description="Helical" evidence="5">
    <location>
        <begin position="370"/>
        <end position="393"/>
    </location>
</feature>
<dbReference type="Proteomes" id="UP000029692">
    <property type="component" value="Unassembled WGS sequence"/>
</dbReference>
<feature type="transmembrane region" description="Helical" evidence="5">
    <location>
        <begin position="84"/>
        <end position="111"/>
    </location>
</feature>
<accession>A0A098QVR9</accession>
<reference evidence="7 8" key="1">
    <citation type="submission" date="2014-05" db="EMBL/GenBank/DDBJ databases">
        <title>De novo Genome Sequence of Spirocheata sp.</title>
        <authorList>
            <person name="Shivani Y."/>
            <person name="Subhash Y."/>
            <person name="Tushar L."/>
            <person name="Sasikala C."/>
            <person name="Ramana C.V."/>
        </authorList>
    </citation>
    <scope>NUCLEOTIDE SEQUENCE [LARGE SCALE GENOMIC DNA]</scope>
    <source>
        <strain evidence="7 8">JC230</strain>
    </source>
</reference>
<name>A0A098QVR9_9SPIO</name>
<dbReference type="GO" id="GO:0016020">
    <property type="term" value="C:membrane"/>
    <property type="evidence" value="ECO:0007669"/>
    <property type="project" value="UniProtKB-SubCell"/>
</dbReference>
<dbReference type="PANTHER" id="PTHR43021">
    <property type="entry name" value="NA(+)/H(+) ANTIPORTER-RELATED"/>
    <property type="match status" value="1"/>
</dbReference>
<feature type="transmembrane region" description="Helical" evidence="5">
    <location>
        <begin position="149"/>
        <end position="168"/>
    </location>
</feature>
<dbReference type="PANTHER" id="PTHR43021:SF2">
    <property type="entry name" value="CATION_H+ EXCHANGER DOMAIN-CONTAINING PROTEIN"/>
    <property type="match status" value="1"/>
</dbReference>